<gene>
    <name evidence="3" type="ORF">ACFQV2_26660</name>
</gene>
<dbReference type="InterPro" id="IPR039538">
    <property type="entry name" value="BetI_C"/>
</dbReference>
<keyword evidence="4" id="KW-1185">Reference proteome</keyword>
<name>A0ABW2TUA9_9PSEU</name>
<proteinExistence type="predicted"/>
<evidence type="ECO:0000313" key="4">
    <source>
        <dbReference type="Proteomes" id="UP001596512"/>
    </source>
</evidence>
<protein>
    <submittedName>
        <fullName evidence="3">TetR family transcriptional regulator C-terminal domain-containing protein</fullName>
    </submittedName>
</protein>
<evidence type="ECO:0000256" key="1">
    <source>
        <dbReference type="SAM" id="MobiDB-lite"/>
    </source>
</evidence>
<dbReference type="SUPFAM" id="SSF48498">
    <property type="entry name" value="Tetracyclin repressor-like, C-terminal domain"/>
    <property type="match status" value="1"/>
</dbReference>
<feature type="domain" description="BetI-type transcriptional repressor C-terminal" evidence="2">
    <location>
        <begin position="24"/>
        <end position="117"/>
    </location>
</feature>
<dbReference type="EMBL" id="JBHTEY010000004">
    <property type="protein sequence ID" value="MFC7616517.1"/>
    <property type="molecule type" value="Genomic_DNA"/>
</dbReference>
<reference evidence="4" key="1">
    <citation type="journal article" date="2019" name="Int. J. Syst. Evol. Microbiol.">
        <title>The Global Catalogue of Microorganisms (GCM) 10K type strain sequencing project: providing services to taxonomists for standard genome sequencing and annotation.</title>
        <authorList>
            <consortium name="The Broad Institute Genomics Platform"/>
            <consortium name="The Broad Institute Genome Sequencing Center for Infectious Disease"/>
            <person name="Wu L."/>
            <person name="Ma J."/>
        </authorList>
    </citation>
    <scope>NUCLEOTIDE SEQUENCE [LARGE SCALE GENOMIC DNA]</scope>
    <source>
        <strain evidence="4">JCM 17695</strain>
    </source>
</reference>
<dbReference type="Pfam" id="PF13977">
    <property type="entry name" value="TetR_C_6"/>
    <property type="match status" value="1"/>
</dbReference>
<feature type="region of interest" description="Disordered" evidence="1">
    <location>
        <begin position="1"/>
        <end position="22"/>
    </location>
</feature>
<comment type="caution">
    <text evidence="3">The sequence shown here is derived from an EMBL/GenBank/DDBJ whole genome shotgun (WGS) entry which is preliminary data.</text>
</comment>
<dbReference type="Proteomes" id="UP001596512">
    <property type="component" value="Unassembled WGS sequence"/>
</dbReference>
<sequence>MKSTPTTRPCGPTRSRRCGKFGPLPLDEERRLEAHVSCAFLARAAVDERIATYLREGHVQGHAFLAGQIARVDPDGADREASALPALATGFAFTVPAGQCSPADALAGVDAKLTALFG</sequence>
<evidence type="ECO:0000313" key="3">
    <source>
        <dbReference type="EMBL" id="MFC7616517.1"/>
    </source>
</evidence>
<dbReference type="Gene3D" id="1.10.357.10">
    <property type="entry name" value="Tetracycline Repressor, domain 2"/>
    <property type="match status" value="1"/>
</dbReference>
<evidence type="ECO:0000259" key="2">
    <source>
        <dbReference type="Pfam" id="PF13977"/>
    </source>
</evidence>
<dbReference type="InterPro" id="IPR036271">
    <property type="entry name" value="Tet_transcr_reg_TetR-rel_C_sf"/>
</dbReference>
<accession>A0ABW2TUA9</accession>
<organism evidence="3 4">
    <name type="scientific">Actinokineospora soli</name>
    <dbReference type="NCBI Taxonomy" id="1048753"/>
    <lineage>
        <taxon>Bacteria</taxon>
        <taxon>Bacillati</taxon>
        <taxon>Actinomycetota</taxon>
        <taxon>Actinomycetes</taxon>
        <taxon>Pseudonocardiales</taxon>
        <taxon>Pseudonocardiaceae</taxon>
        <taxon>Actinokineospora</taxon>
    </lineage>
</organism>